<dbReference type="PROSITE" id="PS50968">
    <property type="entry name" value="BIOTINYL_LIPOYL"/>
    <property type="match status" value="1"/>
</dbReference>
<accession>A0A150H4A3</accession>
<dbReference type="OrthoDB" id="5391403at2759"/>
<comment type="similarity">
    <text evidence="1">Belongs to the 2-oxoacid dehydrogenase family.</text>
</comment>
<dbReference type="InterPro" id="IPR050537">
    <property type="entry name" value="2-oxoacid_dehydrogenase"/>
</dbReference>
<dbReference type="Pfam" id="PF00364">
    <property type="entry name" value="Biotin_lipoyl"/>
    <property type="match status" value="1"/>
</dbReference>
<feature type="compositionally biased region" description="Basic and acidic residues" evidence="4">
    <location>
        <begin position="187"/>
        <end position="197"/>
    </location>
</feature>
<gene>
    <name evidence="6" type="ORF">GPECTOR_1g796</name>
</gene>
<organism evidence="6 7">
    <name type="scientific">Gonium pectorale</name>
    <name type="common">Green alga</name>
    <dbReference type="NCBI Taxonomy" id="33097"/>
    <lineage>
        <taxon>Eukaryota</taxon>
        <taxon>Viridiplantae</taxon>
        <taxon>Chlorophyta</taxon>
        <taxon>core chlorophytes</taxon>
        <taxon>Chlorophyceae</taxon>
        <taxon>CS clade</taxon>
        <taxon>Chlamydomonadales</taxon>
        <taxon>Volvocaceae</taxon>
        <taxon>Gonium</taxon>
    </lineage>
</organism>
<evidence type="ECO:0000256" key="1">
    <source>
        <dbReference type="ARBA" id="ARBA00007317"/>
    </source>
</evidence>
<dbReference type="Proteomes" id="UP000075714">
    <property type="component" value="Unassembled WGS sequence"/>
</dbReference>
<dbReference type="AlphaFoldDB" id="A0A150H4A3"/>
<keyword evidence="7" id="KW-1185">Reference proteome</keyword>
<evidence type="ECO:0000259" key="5">
    <source>
        <dbReference type="PROSITE" id="PS50968"/>
    </source>
</evidence>
<feature type="region of interest" description="Disordered" evidence="4">
    <location>
        <begin position="158"/>
        <end position="205"/>
    </location>
</feature>
<dbReference type="CDD" id="cd06849">
    <property type="entry name" value="lipoyl_domain"/>
    <property type="match status" value="1"/>
</dbReference>
<proteinExistence type="inferred from homology"/>
<feature type="domain" description="Lipoyl-binding" evidence="5">
    <location>
        <begin position="1"/>
        <end position="68"/>
    </location>
</feature>
<evidence type="ECO:0000313" key="7">
    <source>
        <dbReference type="Proteomes" id="UP000075714"/>
    </source>
</evidence>
<dbReference type="InterPro" id="IPR011053">
    <property type="entry name" value="Single_hybrid_motif"/>
</dbReference>
<evidence type="ECO:0000256" key="2">
    <source>
        <dbReference type="ARBA" id="ARBA00022823"/>
    </source>
</evidence>
<name>A0A150H4A3_GONPE</name>
<comment type="caution">
    <text evidence="6">The sequence shown here is derived from an EMBL/GenBank/DDBJ whole genome shotgun (WGS) entry which is preliminary data.</text>
</comment>
<dbReference type="PANTHER" id="PTHR43416">
    <property type="entry name" value="DIHYDROLIPOYLLYSINE-RESIDUE SUCCINYLTRANSFERASE COMPONENT OF 2-OXOGLUTARATE DEHYDROGENASE COMPLEX, MITOCHONDRIAL-RELATED"/>
    <property type="match status" value="1"/>
</dbReference>
<dbReference type="GO" id="GO:0006099">
    <property type="term" value="P:tricarboxylic acid cycle"/>
    <property type="evidence" value="ECO:0007669"/>
    <property type="project" value="TreeGrafter"/>
</dbReference>
<dbReference type="SUPFAM" id="SSF51230">
    <property type="entry name" value="Single hybrid motif"/>
    <property type="match status" value="1"/>
</dbReference>
<protein>
    <recommendedName>
        <fullName evidence="5">Lipoyl-binding domain-containing protein</fullName>
    </recommendedName>
</protein>
<dbReference type="GO" id="GO:0005739">
    <property type="term" value="C:mitochondrion"/>
    <property type="evidence" value="ECO:0007669"/>
    <property type="project" value="TreeGrafter"/>
</dbReference>
<dbReference type="InterPro" id="IPR003016">
    <property type="entry name" value="2-oxoA_DH_lipoyl-BS"/>
</dbReference>
<evidence type="ECO:0000256" key="3">
    <source>
        <dbReference type="ARBA" id="ARBA00022946"/>
    </source>
</evidence>
<dbReference type="PANTHER" id="PTHR43416:SF5">
    <property type="entry name" value="DIHYDROLIPOYLLYSINE-RESIDUE SUCCINYLTRANSFERASE COMPONENT OF 2-OXOGLUTARATE DEHYDROGENASE COMPLEX, MITOCHONDRIAL"/>
    <property type="match status" value="1"/>
</dbReference>
<evidence type="ECO:0000256" key="4">
    <source>
        <dbReference type="SAM" id="MobiDB-lite"/>
    </source>
</evidence>
<dbReference type="STRING" id="33097.A0A150H4A3"/>
<keyword evidence="2" id="KW-0450">Lipoyl</keyword>
<reference evidence="7" key="1">
    <citation type="journal article" date="2016" name="Nat. Commun.">
        <title>The Gonium pectorale genome demonstrates co-option of cell cycle regulation during the evolution of multicellularity.</title>
        <authorList>
            <person name="Hanschen E.R."/>
            <person name="Marriage T.N."/>
            <person name="Ferris P.J."/>
            <person name="Hamaji T."/>
            <person name="Toyoda A."/>
            <person name="Fujiyama A."/>
            <person name="Neme R."/>
            <person name="Noguchi H."/>
            <person name="Minakuchi Y."/>
            <person name="Suzuki M."/>
            <person name="Kawai-Toyooka H."/>
            <person name="Smith D.R."/>
            <person name="Sparks H."/>
            <person name="Anderson J."/>
            <person name="Bakaric R."/>
            <person name="Luria V."/>
            <person name="Karger A."/>
            <person name="Kirschner M.W."/>
            <person name="Durand P.M."/>
            <person name="Michod R.E."/>
            <person name="Nozaki H."/>
            <person name="Olson B.J."/>
        </authorList>
    </citation>
    <scope>NUCLEOTIDE SEQUENCE [LARGE SCALE GENOMIC DNA]</scope>
    <source>
        <strain evidence="7">NIES-2863</strain>
    </source>
</reference>
<dbReference type="Gene3D" id="2.40.50.100">
    <property type="match status" value="1"/>
</dbReference>
<dbReference type="PROSITE" id="PS00189">
    <property type="entry name" value="LIPOYL"/>
    <property type="match status" value="1"/>
</dbReference>
<evidence type="ECO:0000313" key="6">
    <source>
        <dbReference type="EMBL" id="KXZ56882.1"/>
    </source>
</evidence>
<dbReference type="GO" id="GO:0004149">
    <property type="term" value="F:dihydrolipoyllysine-residue succinyltransferase activity"/>
    <property type="evidence" value="ECO:0007669"/>
    <property type="project" value="TreeGrafter"/>
</dbReference>
<keyword evidence="3" id="KW-0809">Transit peptide</keyword>
<sequence length="205" mass="19702">MGESVTEGSISAVLKKVGDPVAVDEDIAQVEAGKAAIGIKAPVAGVLERLMVKASDTVVPGQVVAVIGAAAPAAAAAGGGAGAAAVAASGSLDTGRAAMIRFPPRVTAAGKRISDLPAAEYEAAVAAASAPPVPAAPQPSAPAVAAAAAPAAPAASHPVAAARAAPPPTPKNRLTFVTRPDGRGGPPRRELTARELDMVNLGGAA</sequence>
<dbReference type="InterPro" id="IPR000089">
    <property type="entry name" value="Biotin_lipoyl"/>
</dbReference>
<dbReference type="EMBL" id="LSYV01000002">
    <property type="protein sequence ID" value="KXZ56882.1"/>
    <property type="molecule type" value="Genomic_DNA"/>
</dbReference>